<dbReference type="Pfam" id="PF13692">
    <property type="entry name" value="Glyco_trans_1_4"/>
    <property type="match status" value="1"/>
</dbReference>
<dbReference type="EMBL" id="QUSW01000006">
    <property type="protein sequence ID" value="RQP22818.1"/>
    <property type="molecule type" value="Genomic_DNA"/>
</dbReference>
<dbReference type="InterPro" id="IPR050194">
    <property type="entry name" value="Glycosyltransferase_grp1"/>
</dbReference>
<feature type="region of interest" description="Disordered" evidence="1">
    <location>
        <begin position="383"/>
        <end position="405"/>
    </location>
</feature>
<dbReference type="Gene3D" id="3.40.50.2000">
    <property type="entry name" value="Glycogen Phosphorylase B"/>
    <property type="match status" value="2"/>
</dbReference>
<dbReference type="GO" id="GO:0016757">
    <property type="term" value="F:glycosyltransferase activity"/>
    <property type="evidence" value="ECO:0007669"/>
    <property type="project" value="UniProtKB-ARBA"/>
</dbReference>
<protein>
    <submittedName>
        <fullName evidence="3">Glycosyltransferase family 1 protein</fullName>
    </submittedName>
</protein>
<dbReference type="AlphaFoldDB" id="A0A3N7HL29"/>
<dbReference type="PANTHER" id="PTHR45947">
    <property type="entry name" value="SULFOQUINOVOSYL TRANSFERASE SQD2"/>
    <property type="match status" value="1"/>
</dbReference>
<gene>
    <name evidence="3" type="ORF">DZC73_21235</name>
</gene>
<feature type="domain" description="Glycosyltransferase subfamily 4-like N-terminal" evidence="2">
    <location>
        <begin position="35"/>
        <end position="197"/>
    </location>
</feature>
<dbReference type="OrthoDB" id="433681at2"/>
<sequence length="405" mass="43931">MSSPVSLQANARGDSAQHPAPHLVDATMFWSASSGGVRRYLQAKHGWLTRHTGWKHTIAAPVADQPDMVELPAVTLPGSGGYKLPVKRRALATTLQSLEPDLIEAGDPYRLAWAALDAAHARHIPAVACCHSNLELLAASFVGPRLAGTAMRAARRYVRRVYRHFDLVLAPSEIMKLHLLDAGVDRVVCQPLGVDTQTFHPARSSPMWRNQLGLPPATRLLVYAGRFAPEKNLHVLAEAVQRLGAPYMLLAIGAGPTPPSGERVIVRPFETDPMLLARTIASCDVFVHAGDQETFGLSVLEAMACGTPVVARAAEGLTELVDDSVGAAVADGRPESFANAISTLFLHDRGGPSRRARERAEAYDWNQMLPLLLMRYRQLLRGGPRPRDTGADSVTPTTLPMSLWQ</sequence>
<keyword evidence="4" id="KW-1185">Reference proteome</keyword>
<dbReference type="Proteomes" id="UP000267464">
    <property type="component" value="Unassembled WGS sequence"/>
</dbReference>
<evidence type="ECO:0000256" key="1">
    <source>
        <dbReference type="SAM" id="MobiDB-lite"/>
    </source>
</evidence>
<reference evidence="3 4" key="1">
    <citation type="submission" date="2018-08" db="EMBL/GenBank/DDBJ databases">
        <authorList>
            <person name="Khan S.A."/>
            <person name="Jeon C.O."/>
            <person name="Chun B.H."/>
            <person name="Jeong S.E."/>
        </authorList>
    </citation>
    <scope>NUCLEOTIDE SEQUENCE [LARGE SCALE GENOMIC DNA]</scope>
    <source>
        <strain evidence="3 4">S-16</strain>
    </source>
</reference>
<organism evidence="3 4">
    <name type="scientific">Piscinibacter terrae</name>
    <dbReference type="NCBI Taxonomy" id="2496871"/>
    <lineage>
        <taxon>Bacteria</taxon>
        <taxon>Pseudomonadati</taxon>
        <taxon>Pseudomonadota</taxon>
        <taxon>Betaproteobacteria</taxon>
        <taxon>Burkholderiales</taxon>
        <taxon>Sphaerotilaceae</taxon>
        <taxon>Piscinibacter</taxon>
    </lineage>
</organism>
<accession>A0A3N7HL29</accession>
<keyword evidence="3" id="KW-0808">Transferase</keyword>
<reference evidence="3 4" key="2">
    <citation type="submission" date="2018-12" db="EMBL/GenBank/DDBJ databases">
        <title>Rhizobacter gummiphilus sp. nov., a rubber-degrading bacterium isolated from the soil of a botanical garden in Japan.</title>
        <authorList>
            <person name="Shunsuke S.S."/>
        </authorList>
    </citation>
    <scope>NUCLEOTIDE SEQUENCE [LARGE SCALE GENOMIC DNA]</scope>
    <source>
        <strain evidence="3 4">S-16</strain>
    </source>
</reference>
<dbReference type="SUPFAM" id="SSF53756">
    <property type="entry name" value="UDP-Glycosyltransferase/glycogen phosphorylase"/>
    <property type="match status" value="1"/>
</dbReference>
<evidence type="ECO:0000313" key="4">
    <source>
        <dbReference type="Proteomes" id="UP000267464"/>
    </source>
</evidence>
<dbReference type="InterPro" id="IPR028098">
    <property type="entry name" value="Glyco_trans_4-like_N"/>
</dbReference>
<dbReference type="Pfam" id="PF13439">
    <property type="entry name" value="Glyco_transf_4"/>
    <property type="match status" value="1"/>
</dbReference>
<comment type="caution">
    <text evidence="3">The sequence shown here is derived from an EMBL/GenBank/DDBJ whole genome shotgun (WGS) entry which is preliminary data.</text>
</comment>
<dbReference type="PANTHER" id="PTHR45947:SF3">
    <property type="entry name" value="SULFOQUINOVOSYL TRANSFERASE SQD2"/>
    <property type="match status" value="1"/>
</dbReference>
<dbReference type="RefSeq" id="WP_124542392.1">
    <property type="nucleotide sequence ID" value="NZ_QUSW01000006.1"/>
</dbReference>
<evidence type="ECO:0000259" key="2">
    <source>
        <dbReference type="Pfam" id="PF13439"/>
    </source>
</evidence>
<evidence type="ECO:0000313" key="3">
    <source>
        <dbReference type="EMBL" id="RQP22818.1"/>
    </source>
</evidence>
<feature type="compositionally biased region" description="Polar residues" evidence="1">
    <location>
        <begin position="392"/>
        <end position="405"/>
    </location>
</feature>
<proteinExistence type="predicted"/>
<name>A0A3N7HL29_9BURK</name>